<dbReference type="EMBL" id="CP034463">
    <property type="protein sequence ID" value="AZP23463.1"/>
    <property type="molecule type" value="Genomic_DNA"/>
</dbReference>
<feature type="signal peptide" evidence="1">
    <location>
        <begin position="1"/>
        <end position="21"/>
    </location>
</feature>
<dbReference type="Gene3D" id="2.30.30.40">
    <property type="entry name" value="SH3 Domains"/>
    <property type="match status" value="1"/>
</dbReference>
<evidence type="ECO:0000313" key="2">
    <source>
        <dbReference type="EMBL" id="AZP23463.1"/>
    </source>
</evidence>
<dbReference type="KEGG" id="saqu:EJC51_27615"/>
<keyword evidence="1" id="KW-0732">Signal</keyword>
<dbReference type="AlphaFoldDB" id="A0A3S9IGQ7"/>
<proteinExistence type="predicted"/>
<gene>
    <name evidence="2" type="ORF">EJC51_27615</name>
</gene>
<keyword evidence="3" id="KW-1185">Reference proteome</keyword>
<dbReference type="Proteomes" id="UP000280197">
    <property type="component" value="Chromosome"/>
</dbReference>
<feature type="chain" id="PRO_5019081817" description="SH3 domain-containing protein" evidence="1">
    <location>
        <begin position="22"/>
        <end position="101"/>
    </location>
</feature>
<evidence type="ECO:0008006" key="4">
    <source>
        <dbReference type="Google" id="ProtNLM"/>
    </source>
</evidence>
<name>A0A3S9IGQ7_9ACTN</name>
<evidence type="ECO:0000256" key="1">
    <source>
        <dbReference type="SAM" id="SignalP"/>
    </source>
</evidence>
<evidence type="ECO:0000313" key="3">
    <source>
        <dbReference type="Proteomes" id="UP000280197"/>
    </source>
</evidence>
<protein>
    <recommendedName>
        <fullName evidence="4">SH3 domain-containing protein</fullName>
    </recommendedName>
</protein>
<reference evidence="2 3" key="1">
    <citation type="submission" date="2018-12" db="EMBL/GenBank/DDBJ databases">
        <authorList>
            <person name="Li K."/>
        </authorList>
    </citation>
    <scope>NUCLEOTIDE SEQUENCE [LARGE SCALE GENOMIC DNA]</scope>
    <source>
        <strain evidence="3">CR22</strain>
    </source>
</reference>
<organism evidence="2 3">
    <name type="scientific">Streptomyces aquilus</name>
    <dbReference type="NCBI Taxonomy" id="2548456"/>
    <lineage>
        <taxon>Bacteria</taxon>
        <taxon>Bacillati</taxon>
        <taxon>Actinomycetota</taxon>
        <taxon>Actinomycetes</taxon>
        <taxon>Kitasatosporales</taxon>
        <taxon>Streptomycetaceae</taxon>
        <taxon>Streptomyces</taxon>
    </lineage>
</organism>
<accession>A0A3S9IGQ7</accession>
<sequence length="101" mass="10384">MLASTAAAFLTVLGAASQASAAGYPVVGTSDVNARSGPGTSYQIIKTYKPGQNLTLVCQTPGETITGPLGTSNIWDKTADGVYVSDTYVKTGSDGYVTRRC</sequence>